<evidence type="ECO:0000256" key="2">
    <source>
        <dbReference type="ARBA" id="ARBA00022448"/>
    </source>
</evidence>
<keyword evidence="2" id="KW-0813">Transport</keyword>
<comment type="caution">
    <text evidence="8">The sequence shown here is derived from an EMBL/GenBank/DDBJ whole genome shotgun (WGS) entry which is preliminary data.</text>
</comment>
<protein>
    <recommendedName>
        <fullName evidence="7">Major facilitator superfamily (MFS) profile domain-containing protein</fullName>
    </recommendedName>
</protein>
<comment type="subcellular location">
    <subcellularLocation>
        <location evidence="1">Membrane</location>
        <topology evidence="1">Multi-pass membrane protein</topology>
    </subcellularLocation>
</comment>
<evidence type="ECO:0000256" key="3">
    <source>
        <dbReference type="ARBA" id="ARBA00022692"/>
    </source>
</evidence>
<feature type="transmembrane region" description="Helical" evidence="6">
    <location>
        <begin position="65"/>
        <end position="84"/>
    </location>
</feature>
<feature type="domain" description="Major facilitator superfamily (MFS) profile" evidence="7">
    <location>
        <begin position="1"/>
        <end position="223"/>
    </location>
</feature>
<dbReference type="AlphaFoldDB" id="A0A8H5ZXZ0"/>
<evidence type="ECO:0000256" key="1">
    <source>
        <dbReference type="ARBA" id="ARBA00004141"/>
    </source>
</evidence>
<dbReference type="PROSITE" id="PS50850">
    <property type="entry name" value="MFS"/>
    <property type="match status" value="1"/>
</dbReference>
<evidence type="ECO:0000256" key="5">
    <source>
        <dbReference type="ARBA" id="ARBA00023136"/>
    </source>
</evidence>
<dbReference type="GO" id="GO:0005886">
    <property type="term" value="C:plasma membrane"/>
    <property type="evidence" value="ECO:0007669"/>
    <property type="project" value="TreeGrafter"/>
</dbReference>
<feature type="transmembrane region" description="Helical" evidence="6">
    <location>
        <begin position="131"/>
        <end position="151"/>
    </location>
</feature>
<evidence type="ECO:0000256" key="4">
    <source>
        <dbReference type="ARBA" id="ARBA00022989"/>
    </source>
</evidence>
<dbReference type="GO" id="GO:0022857">
    <property type="term" value="F:transmembrane transporter activity"/>
    <property type="evidence" value="ECO:0007669"/>
    <property type="project" value="InterPro"/>
</dbReference>
<dbReference type="SUPFAM" id="SSF103473">
    <property type="entry name" value="MFS general substrate transporter"/>
    <property type="match status" value="1"/>
</dbReference>
<dbReference type="EMBL" id="SPNV01000182">
    <property type="protein sequence ID" value="KAF5859013.1"/>
    <property type="molecule type" value="Genomic_DNA"/>
</dbReference>
<dbReference type="PANTHER" id="PTHR23501:SF177">
    <property type="entry name" value="MAJOR FACILITATOR SUPERFAMILY (MFS) PROFILE DOMAIN-CONTAINING PROTEIN-RELATED"/>
    <property type="match status" value="1"/>
</dbReference>
<evidence type="ECO:0000259" key="7">
    <source>
        <dbReference type="PROSITE" id="PS50850"/>
    </source>
</evidence>
<gene>
    <name evidence="8" type="ORF">ETB97_003504</name>
</gene>
<evidence type="ECO:0000256" key="6">
    <source>
        <dbReference type="SAM" id="Phobius"/>
    </source>
</evidence>
<sequence>MLALFMGMFTANLDSTILATAIPRITDDFHSLGDIGWYVSSAFLTFAAFQTNWGKVFKYFHLEWSYLLSLLIFELGSLLCAVVPSSATLITGRAIAGIGAVGLCTGTFVIIGYSVKHERQPAFMDVMDATYTLASFIGPLPGAAFIIVVFVRTPKAANPVDAPLRERILQLDPSGCALIMGGVVCYLLALQWGGLQKAWSGSTVIGTLIGFILLFIGFGINEW</sequence>
<keyword evidence="5 6" id="KW-0472">Membrane</keyword>
<feature type="transmembrane region" description="Helical" evidence="6">
    <location>
        <begin position="90"/>
        <end position="111"/>
    </location>
</feature>
<feature type="transmembrane region" description="Helical" evidence="6">
    <location>
        <begin position="171"/>
        <end position="190"/>
    </location>
</feature>
<dbReference type="InterPro" id="IPR020846">
    <property type="entry name" value="MFS_dom"/>
</dbReference>
<proteinExistence type="predicted"/>
<evidence type="ECO:0000313" key="8">
    <source>
        <dbReference type="EMBL" id="KAF5859013.1"/>
    </source>
</evidence>
<feature type="transmembrane region" description="Helical" evidence="6">
    <location>
        <begin position="202"/>
        <end position="220"/>
    </location>
</feature>
<dbReference type="Gene3D" id="1.20.1720.10">
    <property type="entry name" value="Multidrug resistance protein D"/>
    <property type="match status" value="1"/>
</dbReference>
<name>A0A8H5ZXZ0_PETAA</name>
<dbReference type="InterPro" id="IPR011701">
    <property type="entry name" value="MFS"/>
</dbReference>
<evidence type="ECO:0000313" key="9">
    <source>
        <dbReference type="Proteomes" id="UP000541154"/>
    </source>
</evidence>
<reference evidence="8 9" key="1">
    <citation type="submission" date="2019-04" db="EMBL/GenBank/DDBJ databases">
        <title>Aspergillus burnettii sp. nov., novel species from soil in southeast Queensland.</title>
        <authorList>
            <person name="Gilchrist C.L.M."/>
            <person name="Pitt J.I."/>
            <person name="Lange L."/>
            <person name="Lacey H.J."/>
            <person name="Vuong D."/>
            <person name="Midgley D.J."/>
            <person name="Greenfield P."/>
            <person name="Bradbury M."/>
            <person name="Lacey E."/>
            <person name="Busk P.K."/>
            <person name="Pilgaard B."/>
            <person name="Chooi Y.H."/>
            <person name="Piggott A.M."/>
        </authorList>
    </citation>
    <scope>NUCLEOTIDE SEQUENCE [LARGE SCALE GENOMIC DNA]</scope>
    <source>
        <strain evidence="8 9">FRR 5400</strain>
    </source>
</reference>
<dbReference type="InterPro" id="IPR036259">
    <property type="entry name" value="MFS_trans_sf"/>
</dbReference>
<keyword evidence="4 6" id="KW-1133">Transmembrane helix</keyword>
<dbReference type="PANTHER" id="PTHR23501">
    <property type="entry name" value="MAJOR FACILITATOR SUPERFAMILY"/>
    <property type="match status" value="1"/>
</dbReference>
<organism evidence="8 9">
    <name type="scientific">Petromyces alliaceus</name>
    <name type="common">Aspergillus alliaceus</name>
    <dbReference type="NCBI Taxonomy" id="209559"/>
    <lineage>
        <taxon>Eukaryota</taxon>
        <taxon>Fungi</taxon>
        <taxon>Dikarya</taxon>
        <taxon>Ascomycota</taxon>
        <taxon>Pezizomycotina</taxon>
        <taxon>Eurotiomycetes</taxon>
        <taxon>Eurotiomycetidae</taxon>
        <taxon>Eurotiales</taxon>
        <taxon>Aspergillaceae</taxon>
        <taxon>Aspergillus</taxon>
        <taxon>Aspergillus subgen. Circumdati</taxon>
    </lineage>
</organism>
<accession>A0A8H5ZXZ0</accession>
<keyword evidence="9" id="KW-1185">Reference proteome</keyword>
<feature type="transmembrane region" description="Helical" evidence="6">
    <location>
        <begin position="35"/>
        <end position="53"/>
    </location>
</feature>
<dbReference type="Pfam" id="PF07690">
    <property type="entry name" value="MFS_1"/>
    <property type="match status" value="1"/>
</dbReference>
<keyword evidence="3 6" id="KW-0812">Transmembrane</keyword>
<dbReference type="Proteomes" id="UP000541154">
    <property type="component" value="Unassembled WGS sequence"/>
</dbReference>